<dbReference type="AlphaFoldDB" id="A0A4U6BTY3"/>
<dbReference type="STRING" id="211460.YH63_05850"/>
<organism evidence="2 3">
    <name type="scientific">Afipia massiliensis</name>
    <dbReference type="NCBI Taxonomy" id="211460"/>
    <lineage>
        <taxon>Bacteria</taxon>
        <taxon>Pseudomonadati</taxon>
        <taxon>Pseudomonadota</taxon>
        <taxon>Alphaproteobacteria</taxon>
        <taxon>Hyphomicrobiales</taxon>
        <taxon>Nitrobacteraceae</taxon>
        <taxon>Afipia</taxon>
    </lineage>
</organism>
<keyword evidence="3" id="KW-1185">Reference proteome</keyword>
<proteinExistence type="predicted"/>
<keyword evidence="1" id="KW-0472">Membrane</keyword>
<comment type="caution">
    <text evidence="2">The sequence shown here is derived from an EMBL/GenBank/DDBJ whole genome shotgun (WGS) entry which is preliminary data.</text>
</comment>
<dbReference type="Proteomes" id="UP000034832">
    <property type="component" value="Unassembled WGS sequence"/>
</dbReference>
<feature type="transmembrane region" description="Helical" evidence="1">
    <location>
        <begin position="12"/>
        <end position="36"/>
    </location>
</feature>
<keyword evidence="1" id="KW-1133">Transmembrane helix</keyword>
<evidence type="ECO:0008006" key="4">
    <source>
        <dbReference type="Google" id="ProtNLM"/>
    </source>
</evidence>
<keyword evidence="1" id="KW-0812">Transmembrane</keyword>
<name>A0A4U6BTY3_9BRAD</name>
<protein>
    <recommendedName>
        <fullName evidence="4">DUF4175 domain-containing protein</fullName>
    </recommendedName>
</protein>
<evidence type="ECO:0000313" key="2">
    <source>
        <dbReference type="EMBL" id="TKT72294.1"/>
    </source>
</evidence>
<feature type="transmembrane region" description="Helical" evidence="1">
    <location>
        <begin position="42"/>
        <end position="60"/>
    </location>
</feature>
<evidence type="ECO:0000313" key="3">
    <source>
        <dbReference type="Proteomes" id="UP000034832"/>
    </source>
</evidence>
<evidence type="ECO:0000256" key="1">
    <source>
        <dbReference type="SAM" id="Phobius"/>
    </source>
</evidence>
<reference evidence="2" key="1">
    <citation type="submission" date="2019-04" db="EMBL/GenBank/DDBJ databases">
        <title>Whole genome sequencing of cave bacteria.</title>
        <authorList>
            <person name="Gan H.M."/>
            <person name="Barton H."/>
            <person name="Savka M.A."/>
        </authorList>
    </citation>
    <scope>NUCLEOTIDE SEQUENCE [LARGE SCALE GENOMIC DNA]</scope>
    <source>
        <strain evidence="2">LC387</strain>
    </source>
</reference>
<gene>
    <name evidence="2" type="ORF">YH63_013160</name>
</gene>
<sequence length="63" mass="6947">MKYKPQLRRQTNGQIFAIPIVLGVLSIVGLVSALVGDGVWDGVSWVTLAIPILLCGYFFLRRS</sequence>
<accession>A0A4U6BTY3</accession>
<dbReference type="EMBL" id="LBIA02000001">
    <property type="protein sequence ID" value="TKT72294.1"/>
    <property type="molecule type" value="Genomic_DNA"/>
</dbReference>
<dbReference type="RefSeq" id="WP_046827213.1">
    <property type="nucleotide sequence ID" value="NZ_LBIA02000001.1"/>
</dbReference>